<dbReference type="InterPro" id="IPR011050">
    <property type="entry name" value="Pectin_lyase_fold/virulence"/>
</dbReference>
<keyword evidence="7" id="KW-0961">Cell wall biogenesis/degradation</keyword>
<comment type="similarity">
    <text evidence="2 9">Belongs to the glycosyl hydrolase 28 family.</text>
</comment>
<evidence type="ECO:0000256" key="7">
    <source>
        <dbReference type="ARBA" id="ARBA00023316"/>
    </source>
</evidence>
<keyword evidence="6 9" id="KW-0326">Glycosidase</keyword>
<dbReference type="PANTHER" id="PTHR31375">
    <property type="match status" value="1"/>
</dbReference>
<keyword evidence="4" id="KW-0964">Secreted</keyword>
<evidence type="ECO:0000256" key="5">
    <source>
        <dbReference type="ARBA" id="ARBA00022801"/>
    </source>
</evidence>
<evidence type="ECO:0000256" key="6">
    <source>
        <dbReference type="ARBA" id="ARBA00023295"/>
    </source>
</evidence>
<reference evidence="11 12" key="1">
    <citation type="submission" date="2021-02" db="EMBL/GenBank/DDBJ databases">
        <title>Plant Genome Project.</title>
        <authorList>
            <person name="Zhang R.-G."/>
        </authorList>
    </citation>
    <scope>NUCLEOTIDE SEQUENCE [LARGE SCALE GENOMIC DNA]</scope>
    <source>
        <tissue evidence="11">Leaves</tissue>
    </source>
</reference>
<evidence type="ECO:0000313" key="11">
    <source>
        <dbReference type="EMBL" id="KAH7565077.1"/>
    </source>
</evidence>
<comment type="caution">
    <text evidence="11">The sequence shown here is derived from an EMBL/GenBank/DDBJ whole genome shotgun (WGS) entry which is preliminary data.</text>
</comment>
<keyword evidence="12" id="KW-1185">Reference proteome</keyword>
<evidence type="ECO:0000256" key="8">
    <source>
        <dbReference type="PROSITE-ProRule" id="PRU10052"/>
    </source>
</evidence>
<evidence type="ECO:0000256" key="1">
    <source>
        <dbReference type="ARBA" id="ARBA00004191"/>
    </source>
</evidence>
<dbReference type="SUPFAM" id="SSF51126">
    <property type="entry name" value="Pectin lyase-like"/>
    <property type="match status" value="1"/>
</dbReference>
<sequence length="569" mass="62205">MGGRNSDTAGAASTSRRAVTDCLINRNKVKVGAAAPPDSDSVVVQINESKVSSFTRNGVVFMSPKQVIMEECLVENVQQVEMTDSVGRSETDFYSVDTLQSASEKLTDKGSAMNSRQEDYTSVIMKHLRFCPFSTSIILLIYVLVCVSFSFVCTQGFDSLLKLPHSGSNRTRPRSNRVLFVGHFGAKGNGFHDDTQALKNVWEMACSFPGRTRIVIPAGYTLLTHPIDFSGPCKSKVTLEISGTIVAPKDPDAWKGLNRRKWLYFHGVNHLRVEGGGAINGMGQEWWARSCKINKTNPCRHAPTALTFHRCKNLKVKNLMLVNSQQMHITFTNCLRVVASHLKVIAPAVSPNTDGIHISASRGVKVKDSVVETGDDCISIVNNSSRIQVRNIACGPGHGISIGSLGKYNSWAQVHKVIVDGAFISNTENGVRIKTWQGGSGFARDIKFQNILMENVSNPIIIDQYYCDSLQPCANQTSAVKVKNISFKHIKGTSATEESIRIACSDDSPCQGLYLEDVQLVSSTGGISTSFCWEAYGSSHGLVYPPSCFACTEGFIQQKVLLDLAIHSF</sequence>
<gene>
    <name evidence="11" type="ORF">JRO89_XS09G0126500</name>
</gene>
<evidence type="ECO:0000256" key="4">
    <source>
        <dbReference type="ARBA" id="ARBA00022525"/>
    </source>
</evidence>
<name>A0ABQ8HLD2_9ROSI</name>
<feature type="active site" evidence="8">
    <location>
        <position position="398"/>
    </location>
</feature>
<dbReference type="Pfam" id="PF00295">
    <property type="entry name" value="Glyco_hydro_28"/>
    <property type="match status" value="1"/>
</dbReference>
<dbReference type="Proteomes" id="UP000827721">
    <property type="component" value="Unassembled WGS sequence"/>
</dbReference>
<protein>
    <recommendedName>
        <fullName evidence="13">Polygalacturonase</fullName>
    </recommendedName>
</protein>
<keyword evidence="5 9" id="KW-0378">Hydrolase</keyword>
<dbReference type="EMBL" id="JAFEMO010000009">
    <property type="protein sequence ID" value="KAH7565077.1"/>
    <property type="molecule type" value="Genomic_DNA"/>
</dbReference>
<dbReference type="InterPro" id="IPR012334">
    <property type="entry name" value="Pectin_lyas_fold"/>
</dbReference>
<evidence type="ECO:0008006" key="13">
    <source>
        <dbReference type="Google" id="ProtNLM"/>
    </source>
</evidence>
<keyword evidence="10" id="KW-0812">Transmembrane</keyword>
<evidence type="ECO:0000256" key="2">
    <source>
        <dbReference type="ARBA" id="ARBA00008834"/>
    </source>
</evidence>
<dbReference type="PROSITE" id="PS00502">
    <property type="entry name" value="POLYGALACTURONASE"/>
    <property type="match status" value="1"/>
</dbReference>
<comment type="subcellular location">
    <subcellularLocation>
        <location evidence="1">Secreted</location>
        <location evidence="1">Cell wall</location>
    </subcellularLocation>
</comment>
<feature type="transmembrane region" description="Helical" evidence="10">
    <location>
        <begin position="130"/>
        <end position="152"/>
    </location>
</feature>
<keyword evidence="10" id="KW-1133">Transmembrane helix</keyword>
<dbReference type="InterPro" id="IPR000743">
    <property type="entry name" value="Glyco_hydro_28"/>
</dbReference>
<evidence type="ECO:0000256" key="10">
    <source>
        <dbReference type="SAM" id="Phobius"/>
    </source>
</evidence>
<organism evidence="11 12">
    <name type="scientific">Xanthoceras sorbifolium</name>
    <dbReference type="NCBI Taxonomy" id="99658"/>
    <lineage>
        <taxon>Eukaryota</taxon>
        <taxon>Viridiplantae</taxon>
        <taxon>Streptophyta</taxon>
        <taxon>Embryophyta</taxon>
        <taxon>Tracheophyta</taxon>
        <taxon>Spermatophyta</taxon>
        <taxon>Magnoliopsida</taxon>
        <taxon>eudicotyledons</taxon>
        <taxon>Gunneridae</taxon>
        <taxon>Pentapetalae</taxon>
        <taxon>rosids</taxon>
        <taxon>malvids</taxon>
        <taxon>Sapindales</taxon>
        <taxon>Sapindaceae</taxon>
        <taxon>Xanthoceroideae</taxon>
        <taxon>Xanthoceras</taxon>
    </lineage>
</organism>
<keyword evidence="3" id="KW-0134">Cell wall</keyword>
<evidence type="ECO:0000313" key="12">
    <source>
        <dbReference type="Proteomes" id="UP000827721"/>
    </source>
</evidence>
<keyword evidence="10" id="KW-0472">Membrane</keyword>
<proteinExistence type="inferred from homology"/>
<accession>A0ABQ8HLD2</accession>
<dbReference type="Gene3D" id="2.160.20.10">
    <property type="entry name" value="Single-stranded right-handed beta-helix, Pectin lyase-like"/>
    <property type="match status" value="1"/>
</dbReference>
<evidence type="ECO:0000256" key="9">
    <source>
        <dbReference type="RuleBase" id="RU361169"/>
    </source>
</evidence>
<evidence type="ECO:0000256" key="3">
    <source>
        <dbReference type="ARBA" id="ARBA00022512"/>
    </source>
</evidence>